<dbReference type="PANTHER" id="PTHR43421">
    <property type="entry name" value="METALLOPROTEASE PMBA"/>
    <property type="match status" value="1"/>
</dbReference>
<feature type="domain" description="Metalloprotease TldD/E C-terminal" evidence="1">
    <location>
        <begin position="233"/>
        <end position="409"/>
    </location>
</feature>
<reference evidence="2 3" key="1">
    <citation type="submission" date="2018-07" db="EMBL/GenBank/DDBJ databases">
        <title>Genomic Encyclopedia of Type Strains, Phase IV (KMG-IV): sequencing the most valuable type-strain genomes for metagenomic binning, comparative biology and taxonomic classification.</title>
        <authorList>
            <person name="Goeker M."/>
        </authorList>
    </citation>
    <scope>NUCLEOTIDE SEQUENCE [LARGE SCALE GENOMIC DNA]</scope>
    <source>
        <strain evidence="2 3">DSM 27016</strain>
    </source>
</reference>
<dbReference type="AlphaFoldDB" id="A0A369AW76"/>
<gene>
    <name evidence="2" type="ORF">DFR58_12110</name>
</gene>
<sequence length="415" mass="46764">MSIDNEYDYFKAYYNNAVVNIQNEISVSEKNITKEEVRVIREGKIGSACAFGKNMGMEKLSKNIGHWEKNIIDFPGNINISCLNNRDDYLKNISYSEMYDIGLQLMEKLKHLDNRFSYELDIIKTRIIKEYVNSKGLSLGYSKSLLGVEIRSSRRSSNLNLKISNKYISSTSFNYTSLANSLIEVQYYPQGIVEVFPGEKVVILTNQALLGILIPLRKYLNSNNSSAEILNNENSAVSKKITIIDDPTVEGYENSYPFDDEGIASMSKALISDGRIVSIINDLYNSSRLKVLPTGNGIRTINNERIIPRFSNFIVEKGEKSLEQVIKDIDDGIIVNEIIGNGISNFSDGSFVFSVNNGYGIVNGKIRGRIRPLIIKGNIFQALKNISVIGDKINYIHNGIYSPFIVFEKSIRLYV</sequence>
<keyword evidence="2" id="KW-0378">Hydrolase</keyword>
<dbReference type="InterPro" id="IPR045569">
    <property type="entry name" value="Metalloprtase-TldD/E_C"/>
</dbReference>
<proteinExistence type="predicted"/>
<name>A0A369AW76_9FIRM</name>
<dbReference type="EMBL" id="QPJT01000021">
    <property type="protein sequence ID" value="RCX12506.1"/>
    <property type="molecule type" value="Genomic_DNA"/>
</dbReference>
<dbReference type="Pfam" id="PF19289">
    <property type="entry name" value="PmbA_TldD_3rd"/>
    <property type="match status" value="1"/>
</dbReference>
<dbReference type="InterPro" id="IPR047657">
    <property type="entry name" value="PmbA"/>
</dbReference>
<comment type="caution">
    <text evidence="2">The sequence shown here is derived from an EMBL/GenBank/DDBJ whole genome shotgun (WGS) entry which is preliminary data.</text>
</comment>
<evidence type="ECO:0000313" key="3">
    <source>
        <dbReference type="Proteomes" id="UP000253034"/>
    </source>
</evidence>
<dbReference type="Proteomes" id="UP000253034">
    <property type="component" value="Unassembled WGS sequence"/>
</dbReference>
<dbReference type="GO" id="GO:0005829">
    <property type="term" value="C:cytosol"/>
    <property type="evidence" value="ECO:0007669"/>
    <property type="project" value="TreeGrafter"/>
</dbReference>
<organism evidence="2 3">
    <name type="scientific">Anaerobacterium chartisolvens</name>
    <dbReference type="NCBI Taxonomy" id="1297424"/>
    <lineage>
        <taxon>Bacteria</taxon>
        <taxon>Bacillati</taxon>
        <taxon>Bacillota</taxon>
        <taxon>Clostridia</taxon>
        <taxon>Eubacteriales</taxon>
        <taxon>Oscillospiraceae</taxon>
        <taxon>Anaerobacterium</taxon>
    </lineage>
</organism>
<protein>
    <submittedName>
        <fullName evidence="2">Putative Zn-dependent protease</fullName>
    </submittedName>
</protein>
<keyword evidence="3" id="KW-1185">Reference proteome</keyword>
<keyword evidence="2" id="KW-0645">Protease</keyword>
<dbReference type="InterPro" id="IPR036059">
    <property type="entry name" value="TldD/PmbA_sf"/>
</dbReference>
<dbReference type="GO" id="GO:0008237">
    <property type="term" value="F:metallopeptidase activity"/>
    <property type="evidence" value="ECO:0007669"/>
    <property type="project" value="InterPro"/>
</dbReference>
<dbReference type="PANTHER" id="PTHR43421:SF1">
    <property type="entry name" value="METALLOPROTEASE PMBA"/>
    <property type="match status" value="1"/>
</dbReference>
<dbReference type="SUPFAM" id="SSF111283">
    <property type="entry name" value="Putative modulator of DNA gyrase, PmbA/TldD"/>
    <property type="match status" value="1"/>
</dbReference>
<dbReference type="OrthoDB" id="9803618at2"/>
<evidence type="ECO:0000313" key="2">
    <source>
        <dbReference type="EMBL" id="RCX12506.1"/>
    </source>
</evidence>
<accession>A0A369AW76</accession>
<evidence type="ECO:0000259" key="1">
    <source>
        <dbReference type="Pfam" id="PF19289"/>
    </source>
</evidence>
<dbReference type="RefSeq" id="WP_114298874.1">
    <property type="nucleotide sequence ID" value="NZ_QPJT01000021.1"/>
</dbReference>
<dbReference type="GO" id="GO:0006508">
    <property type="term" value="P:proteolysis"/>
    <property type="evidence" value="ECO:0007669"/>
    <property type="project" value="UniProtKB-KW"/>
</dbReference>